<evidence type="ECO:0000313" key="2">
    <source>
        <dbReference type="Proteomes" id="UP000314294"/>
    </source>
</evidence>
<proteinExistence type="predicted"/>
<accession>A0A4Z2EHR5</accession>
<organism evidence="1 2">
    <name type="scientific">Liparis tanakae</name>
    <name type="common">Tanaka's snailfish</name>
    <dbReference type="NCBI Taxonomy" id="230148"/>
    <lineage>
        <taxon>Eukaryota</taxon>
        <taxon>Metazoa</taxon>
        <taxon>Chordata</taxon>
        <taxon>Craniata</taxon>
        <taxon>Vertebrata</taxon>
        <taxon>Euteleostomi</taxon>
        <taxon>Actinopterygii</taxon>
        <taxon>Neopterygii</taxon>
        <taxon>Teleostei</taxon>
        <taxon>Neoteleostei</taxon>
        <taxon>Acanthomorphata</taxon>
        <taxon>Eupercaria</taxon>
        <taxon>Perciformes</taxon>
        <taxon>Cottioidei</taxon>
        <taxon>Cottales</taxon>
        <taxon>Liparidae</taxon>
        <taxon>Liparis</taxon>
    </lineage>
</organism>
<gene>
    <name evidence="1" type="ORF">EYF80_061547</name>
</gene>
<name>A0A4Z2EHR5_9TELE</name>
<dbReference type="AlphaFoldDB" id="A0A4Z2EHR5"/>
<protein>
    <submittedName>
        <fullName evidence="1">Uncharacterized protein</fullName>
    </submittedName>
</protein>
<reference evidence="1 2" key="1">
    <citation type="submission" date="2019-03" db="EMBL/GenBank/DDBJ databases">
        <title>First draft genome of Liparis tanakae, snailfish: a comprehensive survey of snailfish specific genes.</title>
        <authorList>
            <person name="Kim W."/>
            <person name="Song I."/>
            <person name="Jeong J.-H."/>
            <person name="Kim D."/>
            <person name="Kim S."/>
            <person name="Ryu S."/>
            <person name="Song J.Y."/>
            <person name="Lee S.K."/>
        </authorList>
    </citation>
    <scope>NUCLEOTIDE SEQUENCE [LARGE SCALE GENOMIC DNA]</scope>
    <source>
        <tissue evidence="1">Muscle</tissue>
    </source>
</reference>
<sequence>MVSMRISALGRCLNERLLSRSENQDVFLGQLLSIIALQDQHKENKPRRFSSIGTQPGTYCE</sequence>
<keyword evidence="2" id="KW-1185">Reference proteome</keyword>
<dbReference type="Proteomes" id="UP000314294">
    <property type="component" value="Unassembled WGS sequence"/>
</dbReference>
<dbReference type="EMBL" id="SRLO01007052">
    <property type="protein sequence ID" value="TNN28305.1"/>
    <property type="molecule type" value="Genomic_DNA"/>
</dbReference>
<comment type="caution">
    <text evidence="1">The sequence shown here is derived from an EMBL/GenBank/DDBJ whole genome shotgun (WGS) entry which is preliminary data.</text>
</comment>
<evidence type="ECO:0000313" key="1">
    <source>
        <dbReference type="EMBL" id="TNN28305.1"/>
    </source>
</evidence>